<evidence type="ECO:0000256" key="1">
    <source>
        <dbReference type="SAM" id="MobiDB-lite"/>
    </source>
</evidence>
<name>A0A3S4WNQ0_9FLAO</name>
<evidence type="ECO:0000256" key="2">
    <source>
        <dbReference type="SAM" id="Phobius"/>
    </source>
</evidence>
<dbReference type="EMBL" id="LR134441">
    <property type="protein sequence ID" value="VEH95686.1"/>
    <property type="molecule type" value="Genomic_DNA"/>
</dbReference>
<accession>A0A3S4WNQ0</accession>
<gene>
    <name evidence="4" type="ORF">HY04_02030</name>
    <name evidence="5" type="ORF">NCTC13489_00219</name>
</gene>
<feature type="region of interest" description="Disordered" evidence="1">
    <location>
        <begin position="92"/>
        <end position="119"/>
    </location>
</feature>
<reference evidence="4 6" key="1">
    <citation type="submission" date="2014-07" db="EMBL/GenBank/DDBJ databases">
        <authorList>
            <person name="Pisani N.G."/>
            <person name="Newman J.D."/>
        </authorList>
    </citation>
    <scope>NUCLEOTIDE SEQUENCE [LARGE SCALE GENOMIC DNA]</scope>
    <source>
        <strain evidence="4 6">LMG 24720</strain>
    </source>
</reference>
<feature type="compositionally biased region" description="Polar residues" evidence="1">
    <location>
        <begin position="99"/>
        <end position="114"/>
    </location>
</feature>
<dbReference type="RefSeq" id="WP_034716631.1">
    <property type="nucleotide sequence ID" value="NZ_FOIX01000002.1"/>
</dbReference>
<evidence type="ECO:0000313" key="5">
    <source>
        <dbReference type="EMBL" id="VEH95686.1"/>
    </source>
</evidence>
<evidence type="ECO:0000259" key="3">
    <source>
        <dbReference type="Pfam" id="PF03544"/>
    </source>
</evidence>
<feature type="transmembrane region" description="Helical" evidence="2">
    <location>
        <begin position="40"/>
        <end position="61"/>
    </location>
</feature>
<keyword evidence="6" id="KW-1185">Reference proteome</keyword>
<dbReference type="SUPFAM" id="SSF74653">
    <property type="entry name" value="TolA/TonB C-terminal domain"/>
    <property type="match status" value="1"/>
</dbReference>
<proteinExistence type="predicted"/>
<dbReference type="GO" id="GO:0055085">
    <property type="term" value="P:transmembrane transport"/>
    <property type="evidence" value="ECO:0007669"/>
    <property type="project" value="InterPro"/>
</dbReference>
<dbReference type="STRING" id="266748.HY04_02030"/>
<dbReference type="Proteomes" id="UP000270036">
    <property type="component" value="Chromosome"/>
</dbReference>
<dbReference type="Pfam" id="PF03544">
    <property type="entry name" value="TonB_C"/>
    <property type="match status" value="1"/>
</dbReference>
<dbReference type="Gene3D" id="3.30.1150.10">
    <property type="match status" value="1"/>
</dbReference>
<keyword evidence="2" id="KW-1133">Transmembrane helix</keyword>
<dbReference type="KEGG" id="cant:NCTC13489_00219"/>
<dbReference type="AlphaFoldDB" id="A0A3S4WNQ0"/>
<keyword evidence="2" id="KW-0812">Transmembrane</keyword>
<evidence type="ECO:0000313" key="4">
    <source>
        <dbReference type="EMBL" id="KEY20025.1"/>
    </source>
</evidence>
<evidence type="ECO:0000313" key="6">
    <source>
        <dbReference type="Proteomes" id="UP000028349"/>
    </source>
</evidence>
<keyword evidence="2" id="KW-0472">Membrane</keyword>
<evidence type="ECO:0000313" key="7">
    <source>
        <dbReference type="Proteomes" id="UP000270036"/>
    </source>
</evidence>
<protein>
    <submittedName>
        <fullName evidence="5">Gram-negative bacterial tonB protein</fullName>
    </submittedName>
</protein>
<feature type="domain" description="TonB C-terminal" evidence="3">
    <location>
        <begin position="204"/>
        <end position="266"/>
    </location>
</feature>
<organism evidence="5 7">
    <name type="scientific">Kaistella antarctica</name>
    <dbReference type="NCBI Taxonomy" id="266748"/>
    <lineage>
        <taxon>Bacteria</taxon>
        <taxon>Pseudomonadati</taxon>
        <taxon>Bacteroidota</taxon>
        <taxon>Flavobacteriia</taxon>
        <taxon>Flavobacteriales</taxon>
        <taxon>Weeksellaceae</taxon>
        <taxon>Chryseobacterium group</taxon>
        <taxon>Kaistella</taxon>
    </lineage>
</organism>
<reference evidence="5 7" key="2">
    <citation type="submission" date="2018-12" db="EMBL/GenBank/DDBJ databases">
        <authorList>
            <consortium name="Pathogen Informatics"/>
        </authorList>
    </citation>
    <scope>NUCLEOTIDE SEQUENCE [LARGE SCALE GENOMIC DNA]</scope>
    <source>
        <strain evidence="5 7">NCTC13489</strain>
    </source>
</reference>
<dbReference type="InterPro" id="IPR037682">
    <property type="entry name" value="TonB_C"/>
</dbReference>
<dbReference type="EMBL" id="JPEP01000001">
    <property type="protein sequence ID" value="KEY20025.1"/>
    <property type="molecule type" value="Genomic_DNA"/>
</dbReference>
<dbReference type="OrthoDB" id="1095452at2"/>
<dbReference type="Proteomes" id="UP000028349">
    <property type="component" value="Unassembled WGS sequence"/>
</dbReference>
<sequence length="271" mass="29774">MKNLLQNNEFQLDEILFENRNKSYGAYALRHQADHILTKAMFLGIGVFAMIAVTPLIINAFHSTEKIIITEVPPTIIMKDVERTEKTPKDIQAAPPVQTPVNTLDSTVPTPTKNTENEKVMPKQSDYDNAVIGTRDIVGEPPVIRYSPPVVNTGPGTVTIAPPAPVDNTPKTEVDVQANFMGGINAFRTKVVNQFDTSIMEGSGEVAKTTVVFIVERDGSISEVKATGPNADFNKEAIKTIKSVKGKWAPAKLNGQNVRSYFKFPISMQFE</sequence>